<feature type="transmembrane region" description="Helical" evidence="2">
    <location>
        <begin position="45"/>
        <end position="64"/>
    </location>
</feature>
<evidence type="ECO:0000259" key="3">
    <source>
        <dbReference type="Pfam" id="PF13399"/>
    </source>
</evidence>
<dbReference type="RefSeq" id="WP_183510502.1">
    <property type="nucleotide sequence ID" value="NZ_BAABGK010000107.1"/>
</dbReference>
<keyword evidence="5" id="KW-1185">Reference proteome</keyword>
<dbReference type="Pfam" id="PF13399">
    <property type="entry name" value="LytR_C"/>
    <property type="match status" value="1"/>
</dbReference>
<name>A0A839QMH8_9MICC</name>
<evidence type="ECO:0000256" key="2">
    <source>
        <dbReference type="SAM" id="Phobius"/>
    </source>
</evidence>
<protein>
    <recommendedName>
        <fullName evidence="3">LytR/CpsA/Psr regulator C-terminal domain-containing protein</fullName>
    </recommendedName>
</protein>
<keyword evidence="2" id="KW-0472">Membrane</keyword>
<proteinExistence type="predicted"/>
<reference evidence="4 5" key="1">
    <citation type="submission" date="2020-08" db="EMBL/GenBank/DDBJ databases">
        <title>Sequencing the genomes of 1000 actinobacteria strains.</title>
        <authorList>
            <person name="Klenk H.-P."/>
        </authorList>
    </citation>
    <scope>NUCLEOTIDE SEQUENCE [LARGE SCALE GENOMIC DNA]</scope>
    <source>
        <strain evidence="4 5">DSM 22826</strain>
    </source>
</reference>
<dbReference type="EMBL" id="JACHVS010000001">
    <property type="protein sequence ID" value="MBB2995206.1"/>
    <property type="molecule type" value="Genomic_DNA"/>
</dbReference>
<comment type="caution">
    <text evidence="4">The sequence shown here is derived from an EMBL/GenBank/DDBJ whole genome shotgun (WGS) entry which is preliminary data.</text>
</comment>
<dbReference type="Proteomes" id="UP000523000">
    <property type="component" value="Unassembled WGS sequence"/>
</dbReference>
<keyword evidence="2" id="KW-0812">Transmembrane</keyword>
<accession>A0A839QMH8</accession>
<feature type="region of interest" description="Disordered" evidence="1">
    <location>
        <begin position="199"/>
        <end position="227"/>
    </location>
</feature>
<keyword evidence="2" id="KW-1133">Transmembrane helix</keyword>
<evidence type="ECO:0000313" key="4">
    <source>
        <dbReference type="EMBL" id="MBB2995206.1"/>
    </source>
</evidence>
<organism evidence="4 5">
    <name type="scientific">Paeniglutamicibacter cryotolerans</name>
    <dbReference type="NCBI Taxonomy" id="670079"/>
    <lineage>
        <taxon>Bacteria</taxon>
        <taxon>Bacillati</taxon>
        <taxon>Actinomycetota</taxon>
        <taxon>Actinomycetes</taxon>
        <taxon>Micrococcales</taxon>
        <taxon>Micrococcaceae</taxon>
        <taxon>Paeniglutamicibacter</taxon>
    </lineage>
</organism>
<dbReference type="AlphaFoldDB" id="A0A839QMH8"/>
<gene>
    <name evidence="4" type="ORF">E9229_001397</name>
</gene>
<dbReference type="Gene3D" id="3.30.70.2390">
    <property type="match status" value="1"/>
</dbReference>
<evidence type="ECO:0000313" key="5">
    <source>
        <dbReference type="Proteomes" id="UP000523000"/>
    </source>
</evidence>
<dbReference type="InterPro" id="IPR027381">
    <property type="entry name" value="LytR/CpsA/Psr_C"/>
</dbReference>
<feature type="domain" description="LytR/CpsA/Psr regulator C-terminal" evidence="3">
    <location>
        <begin position="101"/>
        <end position="188"/>
    </location>
</feature>
<evidence type="ECO:0000256" key="1">
    <source>
        <dbReference type="SAM" id="MobiDB-lite"/>
    </source>
</evidence>
<sequence length="227" mass="24072">MAGRGTDGANEWRGHRIVTEDELIRAQHRLSDEPAYRRVRLRHGIILGLLAAILVGALLGAYLVKTGQWVLPDLAPKPAAVAPTAVPPCPVRKFDALEPRQVRVNVLNSAGTPGLAGATATLLKEREFRIGKTGNLTLDDPDVVAVILSGPEGYAQALSVQRQFKGAVFMPDPRNTGSTVDLVLGTRYKQMIDPAHVQAGPGRLSCQLPKGSATPKPSGTKAAPSGK</sequence>